<dbReference type="SUPFAM" id="SSF53649">
    <property type="entry name" value="Alkaline phosphatase-like"/>
    <property type="match status" value="2"/>
</dbReference>
<dbReference type="EMBL" id="UYSU01033837">
    <property type="protein sequence ID" value="VDL93134.1"/>
    <property type="molecule type" value="Genomic_DNA"/>
</dbReference>
<feature type="compositionally biased region" description="Basic and acidic residues" evidence="1">
    <location>
        <begin position="31"/>
        <end position="46"/>
    </location>
</feature>
<keyword evidence="3" id="KW-1185">Reference proteome</keyword>
<evidence type="ECO:0000256" key="1">
    <source>
        <dbReference type="SAM" id="MobiDB-lite"/>
    </source>
</evidence>
<dbReference type="Pfam" id="PF01663">
    <property type="entry name" value="Phosphodiest"/>
    <property type="match status" value="2"/>
</dbReference>
<dbReference type="WBParaSite" id="SSLN_0000696201-mRNA-1">
    <property type="protein sequence ID" value="SSLN_0000696201-mRNA-1"/>
    <property type="gene ID" value="SSLN_0000696201"/>
</dbReference>
<organism evidence="4">
    <name type="scientific">Schistocephalus solidus</name>
    <name type="common">Tapeworm</name>
    <dbReference type="NCBI Taxonomy" id="70667"/>
    <lineage>
        <taxon>Eukaryota</taxon>
        <taxon>Metazoa</taxon>
        <taxon>Spiralia</taxon>
        <taxon>Lophotrochozoa</taxon>
        <taxon>Platyhelminthes</taxon>
        <taxon>Cestoda</taxon>
        <taxon>Eucestoda</taxon>
        <taxon>Diphyllobothriidea</taxon>
        <taxon>Diphyllobothriidae</taxon>
        <taxon>Schistocephalus</taxon>
    </lineage>
</organism>
<evidence type="ECO:0000313" key="4">
    <source>
        <dbReference type="WBParaSite" id="SSLN_0000696201-mRNA-1"/>
    </source>
</evidence>
<dbReference type="CDD" id="cd16018">
    <property type="entry name" value="Enpp"/>
    <property type="match status" value="2"/>
</dbReference>
<feature type="region of interest" description="Disordered" evidence="1">
    <location>
        <begin position="27"/>
        <end position="46"/>
    </location>
</feature>
<dbReference type="Proteomes" id="UP000275846">
    <property type="component" value="Unassembled WGS sequence"/>
</dbReference>
<dbReference type="AlphaFoldDB" id="A0A183SRA1"/>
<reference evidence="2 3" key="2">
    <citation type="submission" date="2018-11" db="EMBL/GenBank/DDBJ databases">
        <authorList>
            <consortium name="Pathogen Informatics"/>
        </authorList>
    </citation>
    <scope>NUCLEOTIDE SEQUENCE [LARGE SCALE GENOMIC DNA]</scope>
    <source>
        <strain evidence="2 3">NST_G2</strain>
    </source>
</reference>
<dbReference type="InterPro" id="IPR017850">
    <property type="entry name" value="Alkaline_phosphatase_core_sf"/>
</dbReference>
<dbReference type="OrthoDB" id="415411at2759"/>
<protein>
    <submittedName>
        <fullName evidence="4">Ectonucleotide pyrophosphatase/phosphodiesterase family member 5</fullName>
    </submittedName>
</protein>
<dbReference type="STRING" id="70667.A0A183SRA1"/>
<accession>A0A183SRA1</accession>
<name>A0A183SRA1_SCHSO</name>
<proteinExistence type="predicted"/>
<dbReference type="GO" id="GO:0016787">
    <property type="term" value="F:hydrolase activity"/>
    <property type="evidence" value="ECO:0007669"/>
    <property type="project" value="UniProtKB-ARBA"/>
</dbReference>
<sequence>MGVVDASGEVPLPFIRTLDIKPNAVANPRCKTSEKPEKKALEEESRKKRNCSLSSMQYSKDQFHFCYGRKVILISLDGFRHDYIDKAIAANKNVSAFLKLAEQGFRANKVKSVMISLTFPSHFSLATGRYSETHGLVGNTFYDKDLNDTFKYTNPTKNMESKWFTTNGNEPIWITNQRHGGKTGMIYWPGSDARYNGTMQYVSFGLYSGAPTLRFRVDRIMEWITQPDVNFCMLYFNQPDSAGHKFGPNSEEVLDAIEQTNDGIAYLMQRIEQEQFPGEKPNVIVTSDHGMTAVSNKMVVNVGEVLSPTEYKFGVDGSPANLGIWINDNGKRNVDEIYERLKNSLTHVTVYKKADIPKSYHYGNNARVPDIVVIADLGWMIQSDPKKGFGDGLRGMHGYNNSESDMHPFLVAAGPGIRKIGLIDNFHQVDVYPLVCLLLGLEKPNRIDGEVRRVVPFLKQLPPLAYIKKFNRYAKGLPADVRGLATRVILISLDGFRHDYIDKAIAANKNVSAFLKLAEQGFRAKKVQSVMLSLTFPSHFSLATGRYTETHGLVGNTFYDKDLNDTYHYTDSIKNMESKWFTTNGNEPIWITNQRHGGKTGMIYWPGSDARYNGTMQYVSFGLYSGAPTLRFRVDRIMEWITQPDVNFCMLYFNQPDSAGHKFGPNSKEVLDAIEQTNDGIAYLMQRIEQEQFSGEKPNVIVTSDHGMTAVSNKMVVNVSSVLSPSDYKFGVDGSPANLGIWLNDNGQPSADDICNKLKSLQHITVYKKADIPKSYHYGNNARVPDIVVIADLGWMIQSDASKPYDENLRGMHGYNNSESDMHPFLVAAGPGIKKIGLIDNFHQVDVYPLVCLLLGLNKPNRIDGEVRRVVPFLKQLPSLADIEKFDLYAKGLPPDVGGMATRGTGMAPLYLVALALLDHILSNL</sequence>
<dbReference type="PANTHER" id="PTHR10151:SF120">
    <property type="entry name" value="BIS(5'-ADENOSYL)-TRIPHOSPHATASE"/>
    <property type="match status" value="1"/>
</dbReference>
<dbReference type="Gene3D" id="3.30.1360.180">
    <property type="match status" value="2"/>
</dbReference>
<dbReference type="Gene3D" id="3.40.720.10">
    <property type="entry name" value="Alkaline Phosphatase, subunit A"/>
    <property type="match status" value="2"/>
</dbReference>
<reference evidence="4" key="1">
    <citation type="submission" date="2016-06" db="UniProtKB">
        <authorList>
            <consortium name="WormBaseParasite"/>
        </authorList>
    </citation>
    <scope>IDENTIFICATION</scope>
</reference>
<evidence type="ECO:0000313" key="3">
    <source>
        <dbReference type="Proteomes" id="UP000275846"/>
    </source>
</evidence>
<dbReference type="PANTHER" id="PTHR10151">
    <property type="entry name" value="ECTONUCLEOTIDE PYROPHOSPHATASE/PHOSPHODIESTERASE"/>
    <property type="match status" value="1"/>
</dbReference>
<dbReference type="InterPro" id="IPR002591">
    <property type="entry name" value="Phosphodiest/P_Trfase"/>
</dbReference>
<evidence type="ECO:0000313" key="2">
    <source>
        <dbReference type="EMBL" id="VDL93134.1"/>
    </source>
</evidence>
<gene>
    <name evidence="2" type="ORF">SSLN_LOCUS6749</name>
</gene>